<dbReference type="GO" id="GO:0003723">
    <property type="term" value="F:RNA binding"/>
    <property type="evidence" value="ECO:0007669"/>
    <property type="project" value="UniProtKB-KW"/>
</dbReference>
<dbReference type="SMART" id="SM00651">
    <property type="entry name" value="Sm"/>
    <property type="match status" value="1"/>
</dbReference>
<dbReference type="SUPFAM" id="SSF55394">
    <property type="entry name" value="Bactericidal permeability-increasing protein, BPI"/>
    <property type="match status" value="1"/>
</dbReference>
<dbReference type="InterPro" id="IPR016487">
    <property type="entry name" value="Lsm6/sSmF"/>
</dbReference>
<evidence type="ECO:0000313" key="14">
    <source>
        <dbReference type="Proteomes" id="UP001152747"/>
    </source>
</evidence>
<evidence type="ECO:0000256" key="3">
    <source>
        <dbReference type="ARBA" id="ARBA00022664"/>
    </source>
</evidence>
<dbReference type="Pfam" id="PF01423">
    <property type="entry name" value="LSM"/>
    <property type="match status" value="1"/>
</dbReference>
<evidence type="ECO:0000256" key="9">
    <source>
        <dbReference type="ARBA" id="ARBA00030144"/>
    </source>
</evidence>
<dbReference type="Gene3D" id="3.15.20.10">
    <property type="entry name" value="Bactericidal permeability-increasing protein, domain 2"/>
    <property type="match status" value="1"/>
</dbReference>
<evidence type="ECO:0000256" key="10">
    <source>
        <dbReference type="ARBA" id="ARBA00058057"/>
    </source>
</evidence>
<evidence type="ECO:0000256" key="6">
    <source>
        <dbReference type="ARBA" id="ARBA00023187"/>
    </source>
</evidence>
<dbReference type="GO" id="GO:0034715">
    <property type="term" value="C:pICln-Sm protein complex"/>
    <property type="evidence" value="ECO:0007669"/>
    <property type="project" value="TreeGrafter"/>
</dbReference>
<dbReference type="OrthoDB" id="409625at2759"/>
<dbReference type="PROSITE" id="PS52002">
    <property type="entry name" value="SM"/>
    <property type="match status" value="1"/>
</dbReference>
<dbReference type="Gene3D" id="2.30.30.100">
    <property type="match status" value="1"/>
</dbReference>
<keyword evidence="8" id="KW-0687">Ribonucleoprotein</keyword>
<comment type="function">
    <text evidence="10">Plays a role in pre-mRNA splicing as a core component of the spliceosomal U1, U2, U4 and U5 small nuclear ribonucleoproteins (snRNPs), the building blocks of the spliceosome.</text>
</comment>
<evidence type="ECO:0000256" key="1">
    <source>
        <dbReference type="ARBA" id="ARBA00004123"/>
    </source>
</evidence>
<feature type="chain" id="PRO_5040490113" description="Sm protein F" evidence="11">
    <location>
        <begin position="21"/>
        <end position="508"/>
    </location>
</feature>
<keyword evidence="7" id="KW-0539">Nucleus</keyword>
<evidence type="ECO:0000256" key="7">
    <source>
        <dbReference type="ARBA" id="ARBA00023242"/>
    </source>
</evidence>
<evidence type="ECO:0000256" key="2">
    <source>
        <dbReference type="ARBA" id="ARBA00007927"/>
    </source>
</evidence>
<dbReference type="GO" id="GO:0000398">
    <property type="term" value="P:mRNA splicing, via spliceosome"/>
    <property type="evidence" value="ECO:0007669"/>
    <property type="project" value="InterPro"/>
</dbReference>
<feature type="domain" description="Sm" evidence="12">
    <location>
        <begin position="431"/>
        <end position="503"/>
    </location>
</feature>
<dbReference type="InterPro" id="IPR010920">
    <property type="entry name" value="LSM_dom_sf"/>
</dbReference>
<comment type="similarity">
    <text evidence="2">Belongs to the snRNP Sm proteins family. SmF/LSm6 subfamily.</text>
</comment>
<accession>A0A9P1IBL2</accession>
<dbReference type="InterPro" id="IPR047575">
    <property type="entry name" value="Sm"/>
</dbReference>
<protein>
    <recommendedName>
        <fullName evidence="9">Sm protein F</fullName>
    </recommendedName>
</protein>
<dbReference type="InterPro" id="IPR034100">
    <property type="entry name" value="Sm_F"/>
</dbReference>
<evidence type="ECO:0000256" key="4">
    <source>
        <dbReference type="ARBA" id="ARBA00022728"/>
    </source>
</evidence>
<evidence type="ECO:0000256" key="11">
    <source>
        <dbReference type="SAM" id="SignalP"/>
    </source>
</evidence>
<keyword evidence="4" id="KW-0747">Spliceosome</keyword>
<dbReference type="GO" id="GO:0071013">
    <property type="term" value="C:catalytic step 2 spliceosome"/>
    <property type="evidence" value="ECO:0007669"/>
    <property type="project" value="TreeGrafter"/>
</dbReference>
<keyword evidence="11" id="KW-0732">Signal</keyword>
<proteinExistence type="inferred from homology"/>
<comment type="caution">
    <text evidence="13">The sequence shown here is derived from an EMBL/GenBank/DDBJ whole genome shotgun (WGS) entry which is preliminary data.</text>
</comment>
<sequence>MAKFARIFVIFCLFFTNIHSSNNIIIDVSKNAIVKYLKSMGQYFGDEIYNWKIGELSHSKMLCSIKLTNNSVQNFEVSQFFGDVGDMDFALKQNDISFRFSGNYRRKFLFFSSTGSYHIDISIKQSNIYPIVPIIVNGLPYIYPNPDCEQKIIEIKDVETSGWFVKGMIKQTFQSQLKDLLCHKLVETLDEKLRNDLKLLELHFPIIDDLTTLSYDISQQPLILQSKNIRYFMNGIVYHGDEYTPRKKHTTQFVPNPESTNKNLIDRKVKCLSTSIRLYQNSDVIFEVFTNNIYLNGTDSYLQTRRYRLIILKSPEFELLLRLKSQISFEEDDSSRNLVSTHISQQLNAQFVLPLPFVSQHVISDVIFKTSNNYITVFANIEVQKRFFPFYFTLSKLWYKTKSIIKRNCLSNKKSNEFLKYNIMSAVQPVNPKPFLNSLTGKFVVCKLKWGMEYRGVLVAVDSYMNLQLAHADEYIDGNNTGNLGEILIRCNNVLYIGGVDGEAETSA</sequence>
<dbReference type="FunFam" id="2.30.30.100:FF:000011">
    <property type="entry name" value="small nuclear ribonucleoprotein F"/>
    <property type="match status" value="1"/>
</dbReference>
<dbReference type="PANTHER" id="PTHR11021:SF0">
    <property type="entry name" value="SMALL NUCLEAR RIBONUCLEOPROTEIN F"/>
    <property type="match status" value="1"/>
</dbReference>
<dbReference type="InterPro" id="IPR017943">
    <property type="entry name" value="Bactericidal_perm-incr_a/b_dom"/>
</dbReference>
<keyword evidence="3" id="KW-0507">mRNA processing</keyword>
<dbReference type="EMBL" id="CANHGI010000002">
    <property type="protein sequence ID" value="CAI5441750.1"/>
    <property type="molecule type" value="Genomic_DNA"/>
</dbReference>
<keyword evidence="6" id="KW-0508">mRNA splicing</keyword>
<dbReference type="InterPro" id="IPR001163">
    <property type="entry name" value="Sm_dom_euk/arc"/>
</dbReference>
<dbReference type="CDD" id="cd01722">
    <property type="entry name" value="Sm_F"/>
    <property type="match status" value="1"/>
</dbReference>
<dbReference type="GO" id="GO:0008289">
    <property type="term" value="F:lipid binding"/>
    <property type="evidence" value="ECO:0007669"/>
    <property type="project" value="InterPro"/>
</dbReference>
<name>A0A9P1IBL2_9PELO</name>
<evidence type="ECO:0000256" key="8">
    <source>
        <dbReference type="ARBA" id="ARBA00023274"/>
    </source>
</evidence>
<reference evidence="13" key="1">
    <citation type="submission" date="2022-11" db="EMBL/GenBank/DDBJ databases">
        <authorList>
            <person name="Kikuchi T."/>
        </authorList>
    </citation>
    <scope>NUCLEOTIDE SEQUENCE</scope>
    <source>
        <strain evidence="13">PS1010</strain>
    </source>
</reference>
<dbReference type="SUPFAM" id="SSF50182">
    <property type="entry name" value="Sm-like ribonucleoproteins"/>
    <property type="match status" value="1"/>
</dbReference>
<dbReference type="Gene3D" id="3.15.10.10">
    <property type="entry name" value="Bactericidal permeability-increasing protein, domain 1"/>
    <property type="match status" value="1"/>
</dbReference>
<dbReference type="Proteomes" id="UP001152747">
    <property type="component" value="Unassembled WGS sequence"/>
</dbReference>
<evidence type="ECO:0000313" key="13">
    <source>
        <dbReference type="EMBL" id="CAI5441750.1"/>
    </source>
</evidence>
<gene>
    <name evidence="13" type="ORF">CAMP_LOCUS4387</name>
</gene>
<evidence type="ECO:0000259" key="12">
    <source>
        <dbReference type="PROSITE" id="PS52002"/>
    </source>
</evidence>
<keyword evidence="14" id="KW-1185">Reference proteome</keyword>
<dbReference type="GO" id="GO:0005685">
    <property type="term" value="C:U1 snRNP"/>
    <property type="evidence" value="ECO:0007669"/>
    <property type="project" value="TreeGrafter"/>
</dbReference>
<keyword evidence="5" id="KW-0694">RNA-binding</keyword>
<dbReference type="AlphaFoldDB" id="A0A9P1IBL2"/>
<dbReference type="PANTHER" id="PTHR11021">
    <property type="entry name" value="SMALL NUCLEAR RIBONUCLEOPROTEIN F SNRNP-F"/>
    <property type="match status" value="1"/>
</dbReference>
<organism evidence="13 14">
    <name type="scientific">Caenorhabditis angaria</name>
    <dbReference type="NCBI Taxonomy" id="860376"/>
    <lineage>
        <taxon>Eukaryota</taxon>
        <taxon>Metazoa</taxon>
        <taxon>Ecdysozoa</taxon>
        <taxon>Nematoda</taxon>
        <taxon>Chromadorea</taxon>
        <taxon>Rhabditida</taxon>
        <taxon>Rhabditina</taxon>
        <taxon>Rhabditomorpha</taxon>
        <taxon>Rhabditoidea</taxon>
        <taxon>Rhabditidae</taxon>
        <taxon>Peloderinae</taxon>
        <taxon>Caenorhabditis</taxon>
    </lineage>
</organism>
<comment type="subcellular location">
    <subcellularLocation>
        <location evidence="1">Nucleus</location>
    </subcellularLocation>
</comment>
<feature type="signal peptide" evidence="11">
    <location>
        <begin position="1"/>
        <end position="20"/>
    </location>
</feature>
<evidence type="ECO:0000256" key="5">
    <source>
        <dbReference type="ARBA" id="ARBA00022884"/>
    </source>
</evidence>